<keyword evidence="1" id="KW-0285">Flavoprotein</keyword>
<dbReference type="Gene3D" id="1.10.540.10">
    <property type="entry name" value="Acyl-CoA dehydrogenase/oxidase, N-terminal domain"/>
    <property type="match status" value="1"/>
</dbReference>
<dbReference type="InterPro" id="IPR037069">
    <property type="entry name" value="AcylCoA_DH/ox_N_sf"/>
</dbReference>
<reference evidence="5" key="2">
    <citation type="submission" date="2023-01" db="EMBL/GenBank/DDBJ databases">
        <authorList>
            <person name="Sun Q."/>
            <person name="Evtushenko L."/>
        </authorList>
    </citation>
    <scope>NUCLEOTIDE SEQUENCE</scope>
    <source>
        <strain evidence="5">VKM B-2347</strain>
    </source>
</reference>
<organism evidence="5 6">
    <name type="scientific">Hansschlegelia plantiphila</name>
    <dbReference type="NCBI Taxonomy" id="374655"/>
    <lineage>
        <taxon>Bacteria</taxon>
        <taxon>Pseudomonadati</taxon>
        <taxon>Pseudomonadota</taxon>
        <taxon>Alphaproteobacteria</taxon>
        <taxon>Hyphomicrobiales</taxon>
        <taxon>Methylopilaceae</taxon>
        <taxon>Hansschlegelia</taxon>
    </lineage>
</organism>
<dbReference type="InterPro" id="IPR036250">
    <property type="entry name" value="AcylCo_DH-like_C"/>
</dbReference>
<dbReference type="Pfam" id="PF02770">
    <property type="entry name" value="Acyl-CoA_dh_M"/>
    <property type="match status" value="1"/>
</dbReference>
<dbReference type="InterPro" id="IPR006091">
    <property type="entry name" value="Acyl-CoA_Oxase/DH_mid-dom"/>
</dbReference>
<keyword evidence="2" id="KW-0560">Oxidoreductase</keyword>
<evidence type="ECO:0000256" key="1">
    <source>
        <dbReference type="ARBA" id="ARBA00022630"/>
    </source>
</evidence>
<comment type="caution">
    <text evidence="5">The sequence shown here is derived from an EMBL/GenBank/DDBJ whole genome shotgun (WGS) entry which is preliminary data.</text>
</comment>
<dbReference type="GO" id="GO:0033539">
    <property type="term" value="P:fatty acid beta-oxidation using acyl-CoA dehydrogenase"/>
    <property type="evidence" value="ECO:0007669"/>
    <property type="project" value="TreeGrafter"/>
</dbReference>
<dbReference type="InterPro" id="IPR046373">
    <property type="entry name" value="Acyl-CoA_Oxase/DH_mid-dom_sf"/>
</dbReference>
<dbReference type="EMBL" id="BSFI01000019">
    <property type="protein sequence ID" value="GLK69055.1"/>
    <property type="molecule type" value="Genomic_DNA"/>
</dbReference>
<name>A0A9W6MWP3_9HYPH</name>
<feature type="domain" description="Acyl-CoA oxidase/dehydrogenase middle" evidence="3">
    <location>
        <begin position="146"/>
        <end position="221"/>
    </location>
</feature>
<evidence type="ECO:0000256" key="2">
    <source>
        <dbReference type="ARBA" id="ARBA00023002"/>
    </source>
</evidence>
<protein>
    <submittedName>
        <fullName evidence="5">Acyl-CoA dehydrogenase</fullName>
    </submittedName>
</protein>
<dbReference type="AlphaFoldDB" id="A0A9W6MWP3"/>
<gene>
    <name evidence="5" type="ORF">GCM10008179_26930</name>
</gene>
<dbReference type="InterPro" id="IPR009100">
    <property type="entry name" value="AcylCoA_DH/oxidase_NM_dom_sf"/>
</dbReference>
<keyword evidence="6" id="KW-1185">Reference proteome</keyword>
<dbReference type="PIRSF" id="PIRSF016578">
    <property type="entry name" value="HsaA"/>
    <property type="match status" value="1"/>
</dbReference>
<dbReference type="SUPFAM" id="SSF47203">
    <property type="entry name" value="Acyl-CoA dehydrogenase C-terminal domain-like"/>
    <property type="match status" value="1"/>
</dbReference>
<dbReference type="Gene3D" id="2.40.110.10">
    <property type="entry name" value="Butyryl-CoA Dehydrogenase, subunit A, domain 2"/>
    <property type="match status" value="1"/>
</dbReference>
<evidence type="ECO:0000313" key="6">
    <source>
        <dbReference type="Proteomes" id="UP001143372"/>
    </source>
</evidence>
<dbReference type="GO" id="GO:0016712">
    <property type="term" value="F:oxidoreductase activity, acting on paired donors, with incorporation or reduction of molecular oxygen, reduced flavin or flavoprotein as one donor, and incorporation of one atom of oxygen"/>
    <property type="evidence" value="ECO:0007669"/>
    <property type="project" value="TreeGrafter"/>
</dbReference>
<dbReference type="Gene3D" id="1.20.140.10">
    <property type="entry name" value="Butyryl-CoA Dehydrogenase, subunit A, domain 3"/>
    <property type="match status" value="1"/>
</dbReference>
<sequence>MTNLAKRNDVVNIALHRDPGLAGAPFDELLAFIAEGAAERDRERIHPFEIFDRIRDARLGAYRLAKEDGGGGATLRETLALVIRLGAADPNVAHALRNHIGFVERFARPKHSPHREKWARLIASGAVVGLANTELSSAKVGGSPFETKLSSDGDGWRLDGTKYYSTGALYADLVIVRAAGPDDRALCAIVPTDRNGVELVDDWDGAGQRLTGSGTTHFRNVRVEPDEVVFDGPNVGYGVPYTNTLPQLLVTGVVAGILRNVLSDAKALLASRKDRHFYYATATSADGDPLLQEIIGEISTAAFAAETLVLASADALDELAYVRDRGLPDEALAQEAAAKAAKTKLIVDELTLKSATRLFDVGGASATKRSKNLDRHWRNARTLASHNPAALKARALGAYELTGEPLPSQGFF</sequence>
<dbReference type="SUPFAM" id="SSF56645">
    <property type="entry name" value="Acyl-CoA dehydrogenase NM domain-like"/>
    <property type="match status" value="1"/>
</dbReference>
<dbReference type="Pfam" id="PF08028">
    <property type="entry name" value="Acyl-CoA_dh_2"/>
    <property type="match status" value="1"/>
</dbReference>
<dbReference type="PANTHER" id="PTHR48083:SF19">
    <property type="entry name" value="FLAVIN-DEPENDENT MONOOXYGENASE, OXYGENASE SUBUNIT HSAA"/>
    <property type="match status" value="1"/>
</dbReference>
<reference evidence="5" key="1">
    <citation type="journal article" date="2014" name="Int. J. Syst. Evol. Microbiol.">
        <title>Complete genome sequence of Corynebacterium casei LMG S-19264T (=DSM 44701T), isolated from a smear-ripened cheese.</title>
        <authorList>
            <consortium name="US DOE Joint Genome Institute (JGI-PGF)"/>
            <person name="Walter F."/>
            <person name="Albersmeier A."/>
            <person name="Kalinowski J."/>
            <person name="Ruckert C."/>
        </authorList>
    </citation>
    <scope>NUCLEOTIDE SEQUENCE</scope>
    <source>
        <strain evidence="5">VKM B-2347</strain>
    </source>
</reference>
<evidence type="ECO:0000259" key="4">
    <source>
        <dbReference type="Pfam" id="PF08028"/>
    </source>
</evidence>
<dbReference type="GO" id="GO:0050660">
    <property type="term" value="F:flavin adenine dinucleotide binding"/>
    <property type="evidence" value="ECO:0007669"/>
    <property type="project" value="InterPro"/>
</dbReference>
<proteinExistence type="predicted"/>
<evidence type="ECO:0000313" key="5">
    <source>
        <dbReference type="EMBL" id="GLK69055.1"/>
    </source>
</evidence>
<dbReference type="InterPro" id="IPR050741">
    <property type="entry name" value="Acyl-CoA_dehydrogenase"/>
</dbReference>
<dbReference type="GO" id="GO:0003995">
    <property type="term" value="F:acyl-CoA dehydrogenase activity"/>
    <property type="evidence" value="ECO:0007669"/>
    <property type="project" value="TreeGrafter"/>
</dbReference>
<dbReference type="Proteomes" id="UP001143372">
    <property type="component" value="Unassembled WGS sequence"/>
</dbReference>
<evidence type="ECO:0000259" key="3">
    <source>
        <dbReference type="Pfam" id="PF02770"/>
    </source>
</evidence>
<dbReference type="InterPro" id="IPR013107">
    <property type="entry name" value="Acyl-CoA_DH_C"/>
</dbReference>
<accession>A0A9W6MWP3</accession>
<feature type="domain" description="Acyl-CoA dehydrogenase C-terminal" evidence="4">
    <location>
        <begin position="252"/>
        <end position="387"/>
    </location>
</feature>
<dbReference type="PANTHER" id="PTHR48083">
    <property type="entry name" value="MEDIUM-CHAIN SPECIFIC ACYL-COA DEHYDROGENASE, MITOCHONDRIAL-RELATED"/>
    <property type="match status" value="1"/>
</dbReference>
<dbReference type="GO" id="GO:0005737">
    <property type="term" value="C:cytoplasm"/>
    <property type="evidence" value="ECO:0007669"/>
    <property type="project" value="TreeGrafter"/>
</dbReference>